<evidence type="ECO:0000256" key="3">
    <source>
        <dbReference type="ARBA" id="ARBA00022448"/>
    </source>
</evidence>
<keyword evidence="5 8" id="KW-0812">Transmembrane</keyword>
<dbReference type="Proteomes" id="UP001519292">
    <property type="component" value="Unassembled WGS sequence"/>
</dbReference>
<keyword evidence="3" id="KW-0813">Transport</keyword>
<evidence type="ECO:0000256" key="2">
    <source>
        <dbReference type="ARBA" id="ARBA00009142"/>
    </source>
</evidence>
<comment type="similarity">
    <text evidence="2 8">Belongs to the 4-toluene sulfonate uptake permease (TSUP) (TC 2.A.102) family.</text>
</comment>
<comment type="caution">
    <text evidence="9">The sequence shown here is derived from an EMBL/GenBank/DDBJ whole genome shotgun (WGS) entry which is preliminary data.</text>
</comment>
<feature type="transmembrane region" description="Helical" evidence="8">
    <location>
        <begin position="43"/>
        <end position="63"/>
    </location>
</feature>
<evidence type="ECO:0000313" key="9">
    <source>
        <dbReference type="EMBL" id="MBP2057144.1"/>
    </source>
</evidence>
<feature type="transmembrane region" description="Helical" evidence="8">
    <location>
        <begin position="75"/>
        <end position="94"/>
    </location>
</feature>
<organism evidence="9 10">
    <name type="scientific">Lactobacillus colini</name>
    <dbReference type="NCBI Taxonomy" id="1819254"/>
    <lineage>
        <taxon>Bacteria</taxon>
        <taxon>Bacillati</taxon>
        <taxon>Bacillota</taxon>
        <taxon>Bacilli</taxon>
        <taxon>Lactobacillales</taxon>
        <taxon>Lactobacillaceae</taxon>
        <taxon>Lactobacillus</taxon>
    </lineage>
</organism>
<keyword evidence="6 8" id="KW-1133">Transmembrane helix</keyword>
<sequence>MLTVGLFIFLIIAGIVSGIVSAVASMASLVSYPALLIAGCNPIMANITSTATLISTGPGVLLASYKKMQGHWLEFGKYCLFLLSGVILGSILLLSFPGKVFEKVVPFFILASAIALTASNKNSPGKIKKKRTKLGIIGSYIGLIIGGMYTGYFGAAAGVIHLIFINYLSDDEFFTINAMKDIVGALGNFVALIIFIFGASVDWMKAIPMAIGLFIGGYLGQYSIRFLSFKIVAWITMVFSVILAGWLFYASWKV</sequence>
<evidence type="ECO:0000256" key="1">
    <source>
        <dbReference type="ARBA" id="ARBA00004651"/>
    </source>
</evidence>
<dbReference type="RefSeq" id="WP_209685695.1">
    <property type="nucleotide sequence ID" value="NZ_JAGGLU010000001.1"/>
</dbReference>
<dbReference type="InterPro" id="IPR052017">
    <property type="entry name" value="TSUP"/>
</dbReference>
<dbReference type="PANTHER" id="PTHR30269">
    <property type="entry name" value="TRANSMEMBRANE PROTEIN YFCA"/>
    <property type="match status" value="1"/>
</dbReference>
<keyword evidence="7 8" id="KW-0472">Membrane</keyword>
<feature type="transmembrane region" description="Helical" evidence="8">
    <location>
        <begin position="100"/>
        <end position="119"/>
    </location>
</feature>
<feature type="transmembrane region" description="Helical" evidence="8">
    <location>
        <begin position="7"/>
        <end position="31"/>
    </location>
</feature>
<dbReference type="InterPro" id="IPR002781">
    <property type="entry name" value="TM_pro_TauE-like"/>
</dbReference>
<feature type="transmembrane region" description="Helical" evidence="8">
    <location>
        <begin position="140"/>
        <end position="169"/>
    </location>
</feature>
<keyword evidence="4 8" id="KW-1003">Cell membrane</keyword>
<evidence type="ECO:0000256" key="6">
    <source>
        <dbReference type="ARBA" id="ARBA00022989"/>
    </source>
</evidence>
<keyword evidence="10" id="KW-1185">Reference proteome</keyword>
<evidence type="ECO:0000256" key="7">
    <source>
        <dbReference type="ARBA" id="ARBA00023136"/>
    </source>
</evidence>
<dbReference type="PANTHER" id="PTHR30269:SF0">
    <property type="entry name" value="MEMBRANE TRANSPORTER PROTEIN YFCA-RELATED"/>
    <property type="match status" value="1"/>
</dbReference>
<evidence type="ECO:0000256" key="8">
    <source>
        <dbReference type="RuleBase" id="RU363041"/>
    </source>
</evidence>
<dbReference type="Pfam" id="PF01925">
    <property type="entry name" value="TauE"/>
    <property type="match status" value="1"/>
</dbReference>
<comment type="subcellular location">
    <subcellularLocation>
        <location evidence="1 8">Cell membrane</location>
        <topology evidence="1 8">Multi-pass membrane protein</topology>
    </subcellularLocation>
</comment>
<reference evidence="9 10" key="1">
    <citation type="submission" date="2021-03" db="EMBL/GenBank/DDBJ databases">
        <title>Genomic Encyclopedia of Type Strains, Phase IV (KMG-IV): sequencing the most valuable type-strain genomes for metagenomic binning, comparative biology and taxonomic classification.</title>
        <authorList>
            <person name="Goeker M."/>
        </authorList>
    </citation>
    <scope>NUCLEOTIDE SEQUENCE [LARGE SCALE GENOMIC DNA]</scope>
    <source>
        <strain evidence="9 10">DSM 101872</strain>
    </source>
</reference>
<feature type="transmembrane region" description="Helical" evidence="8">
    <location>
        <begin position="231"/>
        <end position="252"/>
    </location>
</feature>
<protein>
    <recommendedName>
        <fullName evidence="8">Probable membrane transporter protein</fullName>
    </recommendedName>
</protein>
<evidence type="ECO:0000256" key="5">
    <source>
        <dbReference type="ARBA" id="ARBA00022692"/>
    </source>
</evidence>
<accession>A0ABS4MBT3</accession>
<name>A0ABS4MBT3_9LACO</name>
<dbReference type="EMBL" id="JAGGLU010000001">
    <property type="protein sequence ID" value="MBP2057144.1"/>
    <property type="molecule type" value="Genomic_DNA"/>
</dbReference>
<proteinExistence type="inferred from homology"/>
<evidence type="ECO:0000313" key="10">
    <source>
        <dbReference type="Proteomes" id="UP001519292"/>
    </source>
</evidence>
<gene>
    <name evidence="9" type="ORF">J2Z60_000306</name>
</gene>
<evidence type="ECO:0000256" key="4">
    <source>
        <dbReference type="ARBA" id="ARBA00022475"/>
    </source>
</evidence>
<feature type="transmembrane region" description="Helical" evidence="8">
    <location>
        <begin position="189"/>
        <end position="219"/>
    </location>
</feature>